<dbReference type="CDD" id="cd00590">
    <property type="entry name" value="RRM_SF"/>
    <property type="match status" value="1"/>
</dbReference>
<reference evidence="3" key="1">
    <citation type="journal article" date="2010" name="PLoS Negl. Trop. Dis.">
        <title>The genome sequence of Trypanosoma brucei gambiense, causative agent of chronic human african trypanosomiasis.</title>
        <authorList>
            <person name="Jackson A.P."/>
            <person name="Sanders M."/>
            <person name="Berry A."/>
            <person name="McQuillan J."/>
            <person name="Aslett M.A."/>
            <person name="Quail M.A."/>
            <person name="Chukualim B."/>
            <person name="Capewell P."/>
            <person name="MacLeod A."/>
            <person name="Melville S.E."/>
            <person name="Gibson W."/>
            <person name="Barry J.D."/>
            <person name="Berriman M."/>
            <person name="Hertz-Fowler C."/>
        </authorList>
    </citation>
    <scope>NUCLEOTIDE SEQUENCE [LARGE SCALE GENOMIC DNA]</scope>
    <source>
        <strain evidence="3">MHOM/CI/86/DAL972</strain>
    </source>
</reference>
<dbReference type="EMBL" id="FN554973">
    <property type="protein sequence ID" value="CBH15767.1"/>
    <property type="molecule type" value="Genomic_DNA"/>
</dbReference>
<dbReference type="Proteomes" id="UP000002316">
    <property type="component" value="Chromosome 10"/>
</dbReference>
<feature type="compositionally biased region" description="Basic and acidic residues" evidence="1">
    <location>
        <begin position="247"/>
        <end position="256"/>
    </location>
</feature>
<evidence type="ECO:0000256" key="1">
    <source>
        <dbReference type="SAM" id="MobiDB-lite"/>
    </source>
</evidence>
<dbReference type="AlphaFoldDB" id="D0A3C3"/>
<dbReference type="InterPro" id="IPR035979">
    <property type="entry name" value="RBD_domain_sf"/>
</dbReference>
<protein>
    <recommendedName>
        <fullName evidence="4">RRM domain-containing protein</fullName>
    </recommendedName>
</protein>
<dbReference type="VEuPathDB" id="TriTrypDB:Tbg972.10.8570"/>
<feature type="compositionally biased region" description="Polar residues" evidence="1">
    <location>
        <begin position="235"/>
        <end position="245"/>
    </location>
</feature>
<dbReference type="GeneID" id="23865974"/>
<feature type="region of interest" description="Disordered" evidence="1">
    <location>
        <begin position="223"/>
        <end position="256"/>
    </location>
</feature>
<dbReference type="SUPFAM" id="SSF54928">
    <property type="entry name" value="RNA-binding domain, RBD"/>
    <property type="match status" value="1"/>
</dbReference>
<dbReference type="RefSeq" id="XP_011778031.1">
    <property type="nucleotide sequence ID" value="XM_011779729.1"/>
</dbReference>
<gene>
    <name evidence="2" type="ORF">TbgDal_X8570</name>
</gene>
<dbReference type="OrthoDB" id="272931at2759"/>
<dbReference type="KEGG" id="tbg:TbgDal_X8570"/>
<evidence type="ECO:0000313" key="2">
    <source>
        <dbReference type="EMBL" id="CBH15767.1"/>
    </source>
</evidence>
<sequence length="268" mass="30343">MDPSKRICLKNIPPECTKREIAEFIRNRTGGQPHSIDLGLDSNGRVRRYAHFSVEGAKNVVSALTGATWKGVTVSALHANPHYTYRLAESRRRREHLQSEEKQQREELLRRKTERWLAKTGGELPKGRPPKPFFASRQRYAEVASEIAKKSREEHRAKRLQGRMQQAVGGPSRRWARENLIDKATSGPVNPGVSFSNYLRSSSHCEYEGGSTDPNSRVLKRQKTERAGNPAMKPVQQQETPQTVGPTKEERKLSGLKAKLEALRAKMK</sequence>
<evidence type="ECO:0008006" key="4">
    <source>
        <dbReference type="Google" id="ProtNLM"/>
    </source>
</evidence>
<accession>D0A3C3</accession>
<proteinExistence type="predicted"/>
<organism evidence="2 3">
    <name type="scientific">Trypanosoma brucei gambiense (strain MHOM/CI/86/DAL972)</name>
    <dbReference type="NCBI Taxonomy" id="679716"/>
    <lineage>
        <taxon>Eukaryota</taxon>
        <taxon>Discoba</taxon>
        <taxon>Euglenozoa</taxon>
        <taxon>Kinetoplastea</taxon>
        <taxon>Metakinetoplastina</taxon>
        <taxon>Trypanosomatida</taxon>
        <taxon>Trypanosomatidae</taxon>
        <taxon>Trypanosoma</taxon>
    </lineage>
</organism>
<name>D0A3C3_TRYB9</name>
<evidence type="ECO:0000313" key="3">
    <source>
        <dbReference type="Proteomes" id="UP000002316"/>
    </source>
</evidence>
<dbReference type="GO" id="GO:0003676">
    <property type="term" value="F:nucleic acid binding"/>
    <property type="evidence" value="ECO:0007669"/>
    <property type="project" value="InterPro"/>
</dbReference>